<dbReference type="eggNOG" id="KOG0714">
    <property type="taxonomic scope" value="Eukaryota"/>
</dbReference>
<reference evidence="9" key="2">
    <citation type="submission" date="2015-02" db="UniProtKB">
        <authorList>
            <consortium name="EnsemblMetazoa"/>
        </authorList>
    </citation>
    <scope>IDENTIFICATION</scope>
</reference>
<sequence>MVAVYSINPKSMERLLRLIIFIAFIALNPILSLDNPHPDKNKDVEAESKFIEINEAYELLSDPERRRDYDQHGITENFPHSRQKPDYSSFGRFEPFDSVFKGDGFHFNFNFNEGSAYHKHSITYKAYDSNILPNSVKTPYLILFYSDWCLMCMQLEPVWKRIVEELDAIGMGVATVHAEHERLLVKKMGISTLPYLIFVLDGRVTHFRDSQISVNKVVEFCKKKFPFKLITTLNNDNVDDFLNGWVYDNRVRIIFFGRQATIRLRYYLVAFHHKERVAAGYVTLGLAENEFIRIKYGVSLNSESLLVFNENSRMPVASLSMLDIPAPTMHDVINANKFLILPRLSSQSMFDQLCPPESSRSRKRLCVILITADNPDHEVYRNAMRDYTQNYAPKSDRVHFAYIFEEKQKSFVNALTQEGISPETTTLHVVIIWRKDLKNLKYEWLDSDWNIDEDKINSTQETLRTTLHRLLQSKEQLSYDAVVQELVDEHAQSILMRILMKLFILAEFLQDNITREEALPIISVIFTVAFIVGGGYIMSYLVKLEEETIKKQYQAEGKEYPPKKNANKETKTRTSDVVLRIHELKGETYNALIRLLKPGCRTILLLVDADSKDVLVSKYHKIVYPYRKNKTLLFGYLMLEKYLEWYKRLLIQTLPEPRDLNINPKNCIGTVLSLNGLRHYFCMYHAKHQENYRGHGPKDAGSFIGFEDSSDSETSDVEAVRHMQDGKPKMLLVDNLLDGLPNWLDRLFEGTTQRYYIKFWPIMK</sequence>
<dbReference type="Pfam" id="PF00085">
    <property type="entry name" value="Thioredoxin"/>
    <property type="match status" value="1"/>
</dbReference>
<dbReference type="EnsemblMetazoa" id="SMAR000015-RA">
    <property type="protein sequence ID" value="SMAR000015-PA"/>
    <property type="gene ID" value="SMAR000015"/>
</dbReference>
<dbReference type="PROSITE" id="PS50076">
    <property type="entry name" value="DNAJ_2"/>
    <property type="match status" value="1"/>
</dbReference>
<feature type="domain" description="J" evidence="7">
    <location>
        <begin position="1"/>
        <end position="73"/>
    </location>
</feature>
<keyword evidence="6" id="KW-1133">Transmembrane helix</keyword>
<evidence type="ECO:0000256" key="6">
    <source>
        <dbReference type="SAM" id="Phobius"/>
    </source>
</evidence>
<dbReference type="Proteomes" id="UP000014500">
    <property type="component" value="Unassembled WGS sequence"/>
</dbReference>
<dbReference type="GO" id="GO:0006914">
    <property type="term" value="P:autophagy"/>
    <property type="evidence" value="ECO:0007669"/>
    <property type="project" value="UniProtKB-KW"/>
</dbReference>
<reference evidence="10" key="1">
    <citation type="submission" date="2011-05" db="EMBL/GenBank/DDBJ databases">
        <authorList>
            <person name="Richards S.R."/>
            <person name="Qu J."/>
            <person name="Jiang H."/>
            <person name="Jhangiani S.N."/>
            <person name="Agravi P."/>
            <person name="Goodspeed R."/>
            <person name="Gross S."/>
            <person name="Mandapat C."/>
            <person name="Jackson L."/>
            <person name="Mathew T."/>
            <person name="Pu L."/>
            <person name="Thornton R."/>
            <person name="Saada N."/>
            <person name="Wilczek-Boney K.B."/>
            <person name="Lee S."/>
            <person name="Kovar C."/>
            <person name="Wu Y."/>
            <person name="Scherer S.E."/>
            <person name="Worley K.C."/>
            <person name="Muzny D.M."/>
            <person name="Gibbs R."/>
        </authorList>
    </citation>
    <scope>NUCLEOTIDE SEQUENCE</scope>
    <source>
        <strain evidence="10">Brora</strain>
    </source>
</reference>
<dbReference type="Pfam" id="PF00226">
    <property type="entry name" value="DnaJ"/>
    <property type="match status" value="1"/>
</dbReference>
<dbReference type="AlphaFoldDB" id="T1IGR7"/>
<dbReference type="InterPro" id="IPR013766">
    <property type="entry name" value="Thioredoxin_domain"/>
</dbReference>
<keyword evidence="6" id="KW-0472">Membrane</keyword>
<dbReference type="PROSITE" id="PS51352">
    <property type="entry name" value="THIOREDOXIN_2"/>
    <property type="match status" value="1"/>
</dbReference>
<evidence type="ECO:0000256" key="5">
    <source>
        <dbReference type="ARBA" id="ARBA00035043"/>
    </source>
</evidence>
<accession>T1IGR7</accession>
<evidence type="ECO:0000256" key="4">
    <source>
        <dbReference type="ARBA" id="ARBA00035002"/>
    </source>
</evidence>
<comment type="subcellular location">
    <subcellularLocation>
        <location evidence="1">Endoplasmic reticulum membrane</location>
        <topology evidence="1">Single-pass type IV membrane protein</topology>
    </subcellularLocation>
</comment>
<dbReference type="PANTHER" id="PTHR44303:SF2">
    <property type="entry name" value="DNAJ HOMOLOG SUBFAMILY C MEMBER 16"/>
    <property type="match status" value="1"/>
</dbReference>
<evidence type="ECO:0000313" key="10">
    <source>
        <dbReference type="Proteomes" id="UP000014500"/>
    </source>
</evidence>
<protein>
    <recommendedName>
        <fullName evidence="2">DnaJ homolog subfamily C member 16</fullName>
    </recommendedName>
    <alternativeName>
        <fullName evidence="5">Endoplasmic reticulum DNA J domain-containing protein 8</fullName>
    </alternativeName>
</protein>
<dbReference type="InterPro" id="IPR001623">
    <property type="entry name" value="DnaJ_domain"/>
</dbReference>
<keyword evidence="3" id="KW-0072">Autophagy</keyword>
<dbReference type="InterPro" id="IPR036249">
    <property type="entry name" value="Thioredoxin-like_sf"/>
</dbReference>
<dbReference type="InterPro" id="IPR052448">
    <property type="entry name" value="DnaJ_C16_autophagy_reg"/>
</dbReference>
<feature type="domain" description="Thioredoxin" evidence="8">
    <location>
        <begin position="111"/>
        <end position="226"/>
    </location>
</feature>
<dbReference type="PANTHER" id="PTHR44303">
    <property type="entry name" value="DNAJ HOMOLOG SUBFAMILY C MEMBER 16"/>
    <property type="match status" value="1"/>
</dbReference>
<dbReference type="InterPro" id="IPR036869">
    <property type="entry name" value="J_dom_sf"/>
</dbReference>
<dbReference type="HOGENOM" id="CLU_020140_0_0_1"/>
<evidence type="ECO:0000256" key="3">
    <source>
        <dbReference type="ARBA" id="ARBA00023006"/>
    </source>
</evidence>
<organism evidence="9 10">
    <name type="scientific">Strigamia maritima</name>
    <name type="common">European centipede</name>
    <name type="synonym">Geophilus maritimus</name>
    <dbReference type="NCBI Taxonomy" id="126957"/>
    <lineage>
        <taxon>Eukaryota</taxon>
        <taxon>Metazoa</taxon>
        <taxon>Ecdysozoa</taxon>
        <taxon>Arthropoda</taxon>
        <taxon>Myriapoda</taxon>
        <taxon>Chilopoda</taxon>
        <taxon>Pleurostigmophora</taxon>
        <taxon>Geophilomorpha</taxon>
        <taxon>Linotaeniidae</taxon>
        <taxon>Strigamia</taxon>
    </lineage>
</organism>
<evidence type="ECO:0000256" key="2">
    <source>
        <dbReference type="ARBA" id="ARBA00020921"/>
    </source>
</evidence>
<dbReference type="InterPro" id="IPR018253">
    <property type="entry name" value="DnaJ_domain_CS"/>
</dbReference>
<dbReference type="SUPFAM" id="SSF46565">
    <property type="entry name" value="Chaperone J-domain"/>
    <property type="match status" value="1"/>
</dbReference>
<keyword evidence="6" id="KW-0812">Transmembrane</keyword>
<dbReference type="EMBL" id="AFFK01012690">
    <property type="status" value="NOT_ANNOTATED_CDS"/>
    <property type="molecule type" value="Genomic_DNA"/>
</dbReference>
<proteinExistence type="predicted"/>
<evidence type="ECO:0000259" key="8">
    <source>
        <dbReference type="PROSITE" id="PS51352"/>
    </source>
</evidence>
<evidence type="ECO:0000259" key="7">
    <source>
        <dbReference type="PROSITE" id="PS50076"/>
    </source>
</evidence>
<dbReference type="CDD" id="cd06257">
    <property type="entry name" value="DnaJ"/>
    <property type="match status" value="1"/>
</dbReference>
<comment type="function">
    <text evidence="4">Plays an important role in regulating the size of autophagosomes during the formation process.</text>
</comment>
<evidence type="ECO:0000313" key="9">
    <source>
        <dbReference type="EnsemblMetazoa" id="SMAR000015-PA"/>
    </source>
</evidence>
<dbReference type="PhylomeDB" id="T1IGR7"/>
<dbReference type="Gene3D" id="1.10.287.110">
    <property type="entry name" value="DnaJ domain"/>
    <property type="match status" value="1"/>
</dbReference>
<dbReference type="Gene3D" id="3.40.30.10">
    <property type="entry name" value="Glutaredoxin"/>
    <property type="match status" value="1"/>
</dbReference>
<dbReference type="PROSITE" id="PS00636">
    <property type="entry name" value="DNAJ_1"/>
    <property type="match status" value="1"/>
</dbReference>
<evidence type="ECO:0000256" key="1">
    <source>
        <dbReference type="ARBA" id="ARBA00004163"/>
    </source>
</evidence>
<dbReference type="OMA" id="HAKHPEC"/>
<dbReference type="GO" id="GO:0005789">
    <property type="term" value="C:endoplasmic reticulum membrane"/>
    <property type="evidence" value="ECO:0007669"/>
    <property type="project" value="UniProtKB-SubCell"/>
</dbReference>
<name>T1IGR7_STRMM</name>
<feature type="transmembrane region" description="Helical" evidence="6">
    <location>
        <begin position="518"/>
        <end position="542"/>
    </location>
</feature>
<dbReference type="SUPFAM" id="SSF52833">
    <property type="entry name" value="Thioredoxin-like"/>
    <property type="match status" value="1"/>
</dbReference>
<dbReference type="STRING" id="126957.T1IGR7"/>
<keyword evidence="10" id="KW-1185">Reference proteome</keyword>